<reference evidence="2" key="1">
    <citation type="journal article" date="2014" name="Science">
        <title>Ancient hybridizations among the ancestral genomes of bread wheat.</title>
        <authorList>
            <consortium name="International Wheat Genome Sequencing Consortium,"/>
            <person name="Marcussen T."/>
            <person name="Sandve S.R."/>
            <person name="Heier L."/>
            <person name="Spannagl M."/>
            <person name="Pfeifer M."/>
            <person name="Jakobsen K.S."/>
            <person name="Wulff B.B."/>
            <person name="Steuernagel B."/>
            <person name="Mayer K.F."/>
            <person name="Olsen O.A."/>
        </authorList>
    </citation>
    <scope>NUCLEOTIDE SEQUENCE [LARGE SCALE GENOMIC DNA]</scope>
    <source>
        <strain evidence="2">cv. AL8/78</strain>
    </source>
</reference>
<dbReference type="InterPro" id="IPR053253">
    <property type="entry name" value="Sex_diff_modulator"/>
</dbReference>
<dbReference type="STRING" id="200361.A0A452ZPK7"/>
<dbReference type="Proteomes" id="UP000015105">
    <property type="component" value="Chromosome 1D"/>
</dbReference>
<reference evidence="1" key="4">
    <citation type="submission" date="2019-03" db="UniProtKB">
        <authorList>
            <consortium name="EnsemblPlants"/>
        </authorList>
    </citation>
    <scope>IDENTIFICATION</scope>
</reference>
<reference evidence="1" key="3">
    <citation type="journal article" date="2017" name="Nature">
        <title>Genome sequence of the progenitor of the wheat D genome Aegilops tauschii.</title>
        <authorList>
            <person name="Luo M.C."/>
            <person name="Gu Y.Q."/>
            <person name="Puiu D."/>
            <person name="Wang H."/>
            <person name="Twardziok S.O."/>
            <person name="Deal K.R."/>
            <person name="Huo N."/>
            <person name="Zhu T."/>
            <person name="Wang L."/>
            <person name="Wang Y."/>
            <person name="McGuire P.E."/>
            <person name="Liu S."/>
            <person name="Long H."/>
            <person name="Ramasamy R.K."/>
            <person name="Rodriguez J.C."/>
            <person name="Van S.L."/>
            <person name="Yuan L."/>
            <person name="Wang Z."/>
            <person name="Xia Z."/>
            <person name="Xiao L."/>
            <person name="Anderson O.D."/>
            <person name="Ouyang S."/>
            <person name="Liang Y."/>
            <person name="Zimin A.V."/>
            <person name="Pertea G."/>
            <person name="Qi P."/>
            <person name="Bennetzen J.L."/>
            <person name="Dai X."/>
            <person name="Dawson M.W."/>
            <person name="Muller H.G."/>
            <person name="Kugler K."/>
            <person name="Rivarola-Duarte L."/>
            <person name="Spannagl M."/>
            <person name="Mayer K.F.X."/>
            <person name="Lu F.H."/>
            <person name="Bevan M.W."/>
            <person name="Leroy P."/>
            <person name="Li P."/>
            <person name="You F.M."/>
            <person name="Sun Q."/>
            <person name="Liu Z."/>
            <person name="Lyons E."/>
            <person name="Wicker T."/>
            <person name="Salzberg S.L."/>
            <person name="Devos K.M."/>
            <person name="Dvorak J."/>
        </authorList>
    </citation>
    <scope>NUCLEOTIDE SEQUENCE [LARGE SCALE GENOMIC DNA]</scope>
    <source>
        <strain evidence="1">cv. AL8/78</strain>
    </source>
</reference>
<accession>A0A452ZPK7</accession>
<dbReference type="PANTHER" id="PTHR33087">
    <property type="entry name" value="OS07G0539200 PROTEIN"/>
    <property type="match status" value="1"/>
</dbReference>
<sequence length="199" mass="22420">MGDLERRLQFAMVAYAGGARHDISPEFVVQALGAVVGIEPEWLSVHCYRPEDFLVVFARQEHRNLVAARPFIDHNGMRLYFRQWNRQAQAVHSMLSFKVSLVLEGIPPHAWDREVAEDLLGSSCLVDMVAPETSARRDLSAFRLSAWTADPDAIPSLRWLAIPEPGLSAPLMEPSLLQYKILIHLDSVTDFAGRDEPLF</sequence>
<keyword evidence="2" id="KW-1185">Reference proteome</keyword>
<reference evidence="2" key="2">
    <citation type="journal article" date="2017" name="Nat. Plants">
        <title>The Aegilops tauschii genome reveals multiple impacts of transposons.</title>
        <authorList>
            <person name="Zhao G."/>
            <person name="Zou C."/>
            <person name="Li K."/>
            <person name="Wang K."/>
            <person name="Li T."/>
            <person name="Gao L."/>
            <person name="Zhang X."/>
            <person name="Wang H."/>
            <person name="Yang Z."/>
            <person name="Liu X."/>
            <person name="Jiang W."/>
            <person name="Mao L."/>
            <person name="Kong X."/>
            <person name="Jiao Y."/>
            <person name="Jia J."/>
        </authorList>
    </citation>
    <scope>NUCLEOTIDE SEQUENCE [LARGE SCALE GENOMIC DNA]</scope>
    <source>
        <strain evidence="2">cv. AL8/78</strain>
    </source>
</reference>
<reference evidence="1" key="5">
    <citation type="journal article" date="2021" name="G3 (Bethesda)">
        <title>Aegilops tauschii genome assembly Aet v5.0 features greater sequence contiguity and improved annotation.</title>
        <authorList>
            <person name="Wang L."/>
            <person name="Zhu T."/>
            <person name="Rodriguez J.C."/>
            <person name="Deal K.R."/>
            <person name="Dubcovsky J."/>
            <person name="McGuire P.E."/>
            <person name="Lux T."/>
            <person name="Spannagl M."/>
            <person name="Mayer K.F.X."/>
            <person name="Baldrich P."/>
            <person name="Meyers B.C."/>
            <person name="Huo N."/>
            <person name="Gu Y.Q."/>
            <person name="Zhou H."/>
            <person name="Devos K.M."/>
            <person name="Bennetzen J.L."/>
            <person name="Unver T."/>
            <person name="Budak H."/>
            <person name="Gulick P.J."/>
            <person name="Galiba G."/>
            <person name="Kalapos B."/>
            <person name="Nelson D.R."/>
            <person name="Li P."/>
            <person name="You F.M."/>
            <person name="Luo M.C."/>
            <person name="Dvorak J."/>
        </authorList>
    </citation>
    <scope>NUCLEOTIDE SEQUENCE [LARGE SCALE GENOMIC DNA]</scope>
    <source>
        <strain evidence="1">cv. AL8/78</strain>
    </source>
</reference>
<evidence type="ECO:0008006" key="3">
    <source>
        <dbReference type="Google" id="ProtNLM"/>
    </source>
</evidence>
<evidence type="ECO:0000313" key="2">
    <source>
        <dbReference type="Proteomes" id="UP000015105"/>
    </source>
</evidence>
<proteinExistence type="predicted"/>
<protein>
    <recommendedName>
        <fullName evidence="3">DUF4283 domain-containing protein</fullName>
    </recommendedName>
</protein>
<name>A0A452ZPK7_AEGTS</name>
<dbReference type="PANTHER" id="PTHR33087:SF52">
    <property type="entry name" value="CCHC-TYPE DOMAIN-CONTAINING PROTEIN"/>
    <property type="match status" value="1"/>
</dbReference>
<dbReference type="Gramene" id="AET1Gv20869900.1">
    <property type="protein sequence ID" value="AET1Gv20869900.1"/>
    <property type="gene ID" value="AET1Gv20869900"/>
</dbReference>
<organism evidence="1 2">
    <name type="scientific">Aegilops tauschii subsp. strangulata</name>
    <name type="common">Goatgrass</name>
    <dbReference type="NCBI Taxonomy" id="200361"/>
    <lineage>
        <taxon>Eukaryota</taxon>
        <taxon>Viridiplantae</taxon>
        <taxon>Streptophyta</taxon>
        <taxon>Embryophyta</taxon>
        <taxon>Tracheophyta</taxon>
        <taxon>Spermatophyta</taxon>
        <taxon>Magnoliopsida</taxon>
        <taxon>Liliopsida</taxon>
        <taxon>Poales</taxon>
        <taxon>Poaceae</taxon>
        <taxon>BOP clade</taxon>
        <taxon>Pooideae</taxon>
        <taxon>Triticodae</taxon>
        <taxon>Triticeae</taxon>
        <taxon>Triticinae</taxon>
        <taxon>Aegilops</taxon>
    </lineage>
</organism>
<dbReference type="EnsemblPlants" id="AET1Gv20869900.1">
    <property type="protein sequence ID" value="AET1Gv20869900.1"/>
    <property type="gene ID" value="AET1Gv20869900"/>
</dbReference>
<evidence type="ECO:0000313" key="1">
    <source>
        <dbReference type="EnsemblPlants" id="AET1Gv20869900.1"/>
    </source>
</evidence>
<dbReference type="AlphaFoldDB" id="A0A452ZPK7"/>